<evidence type="ECO:0000256" key="1">
    <source>
        <dbReference type="ARBA" id="ARBA00007613"/>
    </source>
</evidence>
<dbReference type="InterPro" id="IPR010131">
    <property type="entry name" value="MdtP/NodT-like"/>
</dbReference>
<organism evidence="3 4">
    <name type="scientific">Bizionia sediminis</name>
    <dbReference type="NCBI Taxonomy" id="1737064"/>
    <lineage>
        <taxon>Bacteria</taxon>
        <taxon>Pseudomonadati</taxon>
        <taxon>Bacteroidota</taxon>
        <taxon>Flavobacteriia</taxon>
        <taxon>Flavobacteriales</taxon>
        <taxon>Flavobacteriaceae</taxon>
        <taxon>Bizionia</taxon>
    </lineage>
</organism>
<name>A0ABW5KSQ7_9FLAO</name>
<dbReference type="PANTHER" id="PTHR30203">
    <property type="entry name" value="OUTER MEMBRANE CATION EFFLUX PROTEIN"/>
    <property type="match status" value="1"/>
</dbReference>
<proteinExistence type="inferred from homology"/>
<dbReference type="PROSITE" id="PS51257">
    <property type="entry name" value="PROKAR_LIPOPROTEIN"/>
    <property type="match status" value="1"/>
</dbReference>
<dbReference type="SUPFAM" id="SSF56954">
    <property type="entry name" value="Outer membrane efflux proteins (OEP)"/>
    <property type="match status" value="1"/>
</dbReference>
<accession>A0ABW5KSQ7</accession>
<dbReference type="Gene3D" id="2.20.200.10">
    <property type="entry name" value="Outer membrane efflux proteins (OEP)"/>
    <property type="match status" value="1"/>
</dbReference>
<sequence length="472" mass="53073">MKIFLNKSLFLKGSVLVFTVVTMQSCLVSKTYERPNLESETENLFRTDALPTDSVSMAELSWKEVFTDPYLKQYIEEGLQNNIDIRVALQQILASEAYLKQGKAGYLPTVNASASVTHQELAKNSQFGSFFNGAIDQYDAVASLSWEADIWGKIRSNKRAFQAGYLKSVAAHQAVKTRLIEQIAATYYTLVALDAQLEITQQTIETRRESVKTIQALKEAGQVTQVAVDQNIAQFNNASALEIDIKREIFKTENALSILLGKQPQTFERNNLDNQNITTNLTLGVPYLLLRNRPDVIAAENSFMQAFEMTNVAKTNFYPSLTLSASGGFQSLDFDNWFNSNSIFSNLMAGLTQPLFNQRKIKTQFEVSKAQQEQALLEFKQTLLVASQEVSNAIYAYQAETDKFDFRQKEVEALRRAEQNSEILLDNGYANYLDLLTARQGVLVAELSSIDNKLEQLLSVVRLYRALGGGWK</sequence>
<dbReference type="PANTHER" id="PTHR30203:SF33">
    <property type="entry name" value="BLR4455 PROTEIN"/>
    <property type="match status" value="1"/>
</dbReference>
<evidence type="ECO:0000256" key="2">
    <source>
        <dbReference type="RuleBase" id="RU362097"/>
    </source>
</evidence>
<comment type="similarity">
    <text evidence="1 2">Belongs to the outer membrane factor (OMF) (TC 1.B.17) family.</text>
</comment>
<protein>
    <submittedName>
        <fullName evidence="3">Efflux transporter outer membrane subunit</fullName>
    </submittedName>
</protein>
<dbReference type="RefSeq" id="WP_376893191.1">
    <property type="nucleotide sequence ID" value="NZ_JBHULS010000002.1"/>
</dbReference>
<gene>
    <name evidence="3" type="ORF">ACFSQP_06040</name>
</gene>
<comment type="subcellular location">
    <subcellularLocation>
        <location evidence="2">Cell membrane</location>
        <topology evidence="2">Lipid-anchor</topology>
    </subcellularLocation>
</comment>
<reference evidence="4" key="1">
    <citation type="journal article" date="2019" name="Int. J. Syst. Evol. Microbiol.">
        <title>The Global Catalogue of Microorganisms (GCM) 10K type strain sequencing project: providing services to taxonomists for standard genome sequencing and annotation.</title>
        <authorList>
            <consortium name="The Broad Institute Genomics Platform"/>
            <consortium name="The Broad Institute Genome Sequencing Center for Infectious Disease"/>
            <person name="Wu L."/>
            <person name="Ma J."/>
        </authorList>
    </citation>
    <scope>NUCLEOTIDE SEQUENCE [LARGE SCALE GENOMIC DNA]</scope>
    <source>
        <strain evidence="4">KCTC 42587</strain>
    </source>
</reference>
<evidence type="ECO:0000313" key="4">
    <source>
        <dbReference type="Proteomes" id="UP001597472"/>
    </source>
</evidence>
<keyword evidence="2" id="KW-0449">Lipoprotein</keyword>
<dbReference type="InterPro" id="IPR003423">
    <property type="entry name" value="OMP_efflux"/>
</dbReference>
<evidence type="ECO:0000313" key="3">
    <source>
        <dbReference type="EMBL" id="MFD2551373.1"/>
    </source>
</evidence>
<dbReference type="Gene3D" id="1.20.1600.10">
    <property type="entry name" value="Outer membrane efflux proteins (OEP)"/>
    <property type="match status" value="1"/>
</dbReference>
<dbReference type="EMBL" id="JBHULS010000002">
    <property type="protein sequence ID" value="MFD2551373.1"/>
    <property type="molecule type" value="Genomic_DNA"/>
</dbReference>
<keyword evidence="2" id="KW-0564">Palmitate</keyword>
<keyword evidence="4" id="KW-1185">Reference proteome</keyword>
<keyword evidence="2" id="KW-0812">Transmembrane</keyword>
<dbReference type="Pfam" id="PF02321">
    <property type="entry name" value="OEP"/>
    <property type="match status" value="2"/>
</dbReference>
<dbReference type="Proteomes" id="UP001597472">
    <property type="component" value="Unassembled WGS sequence"/>
</dbReference>
<keyword evidence="2" id="KW-1134">Transmembrane beta strand</keyword>
<comment type="caution">
    <text evidence="3">The sequence shown here is derived from an EMBL/GenBank/DDBJ whole genome shotgun (WGS) entry which is preliminary data.</text>
</comment>
<dbReference type="NCBIfam" id="TIGR01845">
    <property type="entry name" value="outer_NodT"/>
    <property type="match status" value="1"/>
</dbReference>
<keyword evidence="2" id="KW-0472">Membrane</keyword>